<evidence type="ECO:0000256" key="1">
    <source>
        <dbReference type="SAM" id="Coils"/>
    </source>
</evidence>
<dbReference type="EMBL" id="LR796295">
    <property type="protein sequence ID" value="CAB4134776.1"/>
    <property type="molecule type" value="Genomic_DNA"/>
</dbReference>
<name>A0A6J5LPC5_9CAUD</name>
<proteinExistence type="predicted"/>
<accession>A0A6J5LPC5</accession>
<protein>
    <submittedName>
        <fullName evidence="3">Uncharacterized protein</fullName>
    </submittedName>
</protein>
<sequence length="90" mass="10155">MSKEDTDLATHVELCAIRYKGIEDKFNDVENRLSKIENDVNDLKVQTAQGFSDVKLLLERQNSSKQTQMIATFGTIITAILSFVGYLITK</sequence>
<gene>
    <name evidence="3" type="ORF">UFOVP281_3</name>
</gene>
<organism evidence="3">
    <name type="scientific">uncultured Caudovirales phage</name>
    <dbReference type="NCBI Taxonomy" id="2100421"/>
    <lineage>
        <taxon>Viruses</taxon>
        <taxon>Duplodnaviria</taxon>
        <taxon>Heunggongvirae</taxon>
        <taxon>Uroviricota</taxon>
        <taxon>Caudoviricetes</taxon>
        <taxon>Peduoviridae</taxon>
        <taxon>Maltschvirus</taxon>
        <taxon>Maltschvirus maltsch</taxon>
    </lineage>
</organism>
<keyword evidence="2" id="KW-1133">Transmembrane helix</keyword>
<keyword evidence="2" id="KW-0812">Transmembrane</keyword>
<feature type="transmembrane region" description="Helical" evidence="2">
    <location>
        <begin position="69"/>
        <end position="88"/>
    </location>
</feature>
<evidence type="ECO:0000313" key="3">
    <source>
        <dbReference type="EMBL" id="CAB4134776.1"/>
    </source>
</evidence>
<feature type="coiled-coil region" evidence="1">
    <location>
        <begin position="19"/>
        <end position="46"/>
    </location>
</feature>
<keyword evidence="1" id="KW-0175">Coiled coil</keyword>
<reference evidence="3" key="1">
    <citation type="submission" date="2020-04" db="EMBL/GenBank/DDBJ databases">
        <authorList>
            <person name="Chiriac C."/>
            <person name="Salcher M."/>
            <person name="Ghai R."/>
            <person name="Kavagutti S V."/>
        </authorList>
    </citation>
    <scope>NUCLEOTIDE SEQUENCE</scope>
</reference>
<keyword evidence="2" id="KW-0472">Membrane</keyword>
<evidence type="ECO:0000256" key="2">
    <source>
        <dbReference type="SAM" id="Phobius"/>
    </source>
</evidence>